<dbReference type="Gene3D" id="2.60.40.420">
    <property type="entry name" value="Cupredoxins - blue copper proteins"/>
    <property type="match status" value="2"/>
</dbReference>
<dbReference type="InterPro" id="IPR011707">
    <property type="entry name" value="Cu-oxidase-like_N"/>
</dbReference>
<comment type="caution">
    <text evidence="6">The sequence shown here is derived from an EMBL/GenBank/DDBJ whole genome shotgun (WGS) entry which is preliminary data.</text>
</comment>
<feature type="signal peptide" evidence="4">
    <location>
        <begin position="1"/>
        <end position="18"/>
    </location>
</feature>
<dbReference type="InterPro" id="IPR045087">
    <property type="entry name" value="Cu-oxidase_fam"/>
</dbReference>
<feature type="transmembrane region" description="Helical" evidence="3">
    <location>
        <begin position="923"/>
        <end position="944"/>
    </location>
</feature>
<sequence>MKVRPNFFLLLLPTILRAQEIPTAPSATPPPPSADFHPPGSLTFHNGGPLAPPAVELTSKNGELDVTMGVNAFRQNAFISYTTRAYYFNGQGSLPGPTLRVKPGDVLTLRLSNELESAGSDLSVGANNNTFHSPNTTGFFVYGARLDPKENNAFIRVPPGGSYTYTLKIPSDHPTGLYWYHDPTHGAAMLHVMGGLFGALYVDMPDPFTQLPPPLNALSTDLLMLSHLAIWTDEYSDRSPRPPLDYMQVSQLCGDGLDVNPVFKDPAITDHYLVNQAFQPWAVLTTGEMRRFDLLHAAGSHYQLEIELRTAIGTGEVPSKCKMHLIALDGVYLAAPRLVELVPLLAGQRASILVSCTQAGIFFLQSHPNATSRPADSFGPDYLRYGQNLVTVVVSGRVAESPPLPDLSLIPHADYLNDLQSLAPAQVNHWEMSTDQTGSPPFITWLGVGEDCTSQYSSNRTEWELANQAGGLCAFAPFAGAQGVWDGSYRHTAAGGGVVEEVAIHGHWHTRDGMHFQNGPFQIIGYFPFHGALNAYSSWWGQLGDWRDTLPTLPGIMVVRYVVNGAEGEYAVRSSYLANQDTGAMDTFWAGPNQPFTIYPRVLTPAPTPAPTMSPTPAPTMSPTLSPTRSPTAHPTARPTLSPTLAPTLPPTRSPTLAPTMAPTRAPTKAPTKAPTPAPTPSPTAAPTPVPGLQLEVWVSGDPSLTDVDPSHVAQVFQGAASPEQIYTVDVVLGPSQRIQSDNSVRERRLQDGSDLAKVGEEMGHERQDTTEKSIASFRDATLKPLFEAGRLRSTACSLEAAQQVRLPIYFVVRGPRLTISSAEGIKIIQAFSTVHFSDIFGPEAALLICSASLHSVLQLSWTRPPTVLTTHEESVEGTSSATTAEGSAAAVSQAAPVVPTSLEGENEASTNYEGVNPTTRTALISIGVIGTILILLGAVKYAMALRPDNSRGALVVYPRGAGGSRGESFRAQLRP</sequence>
<dbReference type="Proteomes" id="UP000355283">
    <property type="component" value="Unassembled WGS sequence"/>
</dbReference>
<keyword evidence="7" id="KW-1185">Reference proteome</keyword>
<reference evidence="6 7" key="1">
    <citation type="submission" date="2019-01" db="EMBL/GenBank/DDBJ databases">
        <title>Nuclear Genome Assembly of the Microalgal Biofuel strain Nannochloropsis salina CCMP1776.</title>
        <authorList>
            <person name="Hovde B."/>
        </authorList>
    </citation>
    <scope>NUCLEOTIDE SEQUENCE [LARGE SCALE GENOMIC DNA]</scope>
    <source>
        <strain evidence="6 7">CCMP1776</strain>
    </source>
</reference>
<feature type="region of interest" description="Disordered" evidence="2">
    <location>
        <begin position="22"/>
        <end position="52"/>
    </location>
</feature>
<dbReference type="GO" id="GO:0005507">
    <property type="term" value="F:copper ion binding"/>
    <property type="evidence" value="ECO:0007669"/>
    <property type="project" value="InterPro"/>
</dbReference>
<keyword evidence="4" id="KW-0732">Signal</keyword>
<dbReference type="PANTHER" id="PTHR11709:SF518">
    <property type="entry name" value="MULTICOPPER OXIDASE"/>
    <property type="match status" value="1"/>
</dbReference>
<evidence type="ECO:0000256" key="1">
    <source>
        <dbReference type="ARBA" id="ARBA00010609"/>
    </source>
</evidence>
<evidence type="ECO:0000259" key="5">
    <source>
        <dbReference type="Pfam" id="PF07732"/>
    </source>
</evidence>
<feature type="compositionally biased region" description="Low complexity" evidence="2">
    <location>
        <begin position="654"/>
        <end position="673"/>
    </location>
</feature>
<keyword evidence="3" id="KW-0472">Membrane</keyword>
<evidence type="ECO:0000256" key="4">
    <source>
        <dbReference type="SAM" id="SignalP"/>
    </source>
</evidence>
<dbReference type="PANTHER" id="PTHR11709">
    <property type="entry name" value="MULTI-COPPER OXIDASE"/>
    <property type="match status" value="1"/>
</dbReference>
<dbReference type="OrthoDB" id="2121828at2759"/>
<dbReference type="SUPFAM" id="SSF49503">
    <property type="entry name" value="Cupredoxins"/>
    <property type="match status" value="2"/>
</dbReference>
<dbReference type="InterPro" id="IPR008972">
    <property type="entry name" value="Cupredoxin"/>
</dbReference>
<feature type="compositionally biased region" description="Low complexity" evidence="2">
    <location>
        <begin position="635"/>
        <end position="647"/>
    </location>
</feature>
<organism evidence="6 7">
    <name type="scientific">Nannochloropsis salina CCMP1776</name>
    <dbReference type="NCBI Taxonomy" id="1027361"/>
    <lineage>
        <taxon>Eukaryota</taxon>
        <taxon>Sar</taxon>
        <taxon>Stramenopiles</taxon>
        <taxon>Ochrophyta</taxon>
        <taxon>Eustigmatophyceae</taxon>
        <taxon>Eustigmatales</taxon>
        <taxon>Monodopsidaceae</taxon>
        <taxon>Microchloropsis</taxon>
        <taxon>Microchloropsis salina</taxon>
    </lineage>
</organism>
<dbReference type="GO" id="GO:0016491">
    <property type="term" value="F:oxidoreductase activity"/>
    <property type="evidence" value="ECO:0007669"/>
    <property type="project" value="TreeGrafter"/>
</dbReference>
<feature type="compositionally biased region" description="Pro residues" evidence="2">
    <location>
        <begin position="674"/>
        <end position="690"/>
    </location>
</feature>
<comment type="similarity">
    <text evidence="1">Belongs to the multicopper oxidase family.</text>
</comment>
<dbReference type="AlphaFoldDB" id="A0A4D9D272"/>
<feature type="region of interest" description="Disordered" evidence="2">
    <location>
        <begin position="603"/>
        <end position="690"/>
    </location>
</feature>
<evidence type="ECO:0000256" key="2">
    <source>
        <dbReference type="SAM" id="MobiDB-lite"/>
    </source>
</evidence>
<name>A0A4D9D272_9STRA</name>
<proteinExistence type="inferred from homology"/>
<keyword evidence="3" id="KW-1133">Transmembrane helix</keyword>
<accession>A0A4D9D272</accession>
<protein>
    <recommendedName>
        <fullName evidence="5">Plastocyanin-like domain-containing protein</fullName>
    </recommendedName>
</protein>
<feature type="domain" description="Plastocyanin-like" evidence="5">
    <location>
        <begin position="86"/>
        <end position="205"/>
    </location>
</feature>
<dbReference type="EMBL" id="SDOX01000019">
    <property type="protein sequence ID" value="TFJ84437.1"/>
    <property type="molecule type" value="Genomic_DNA"/>
</dbReference>
<dbReference type="Pfam" id="PF07732">
    <property type="entry name" value="Cu-oxidase_3"/>
    <property type="match status" value="1"/>
</dbReference>
<keyword evidence="3" id="KW-0812">Transmembrane</keyword>
<evidence type="ECO:0000256" key="3">
    <source>
        <dbReference type="SAM" id="Phobius"/>
    </source>
</evidence>
<feature type="compositionally biased region" description="Pro residues" evidence="2">
    <location>
        <begin position="606"/>
        <end position="620"/>
    </location>
</feature>
<feature type="chain" id="PRO_5020021753" description="Plastocyanin-like domain-containing protein" evidence="4">
    <location>
        <begin position="19"/>
        <end position="976"/>
    </location>
</feature>
<evidence type="ECO:0000313" key="7">
    <source>
        <dbReference type="Proteomes" id="UP000355283"/>
    </source>
</evidence>
<gene>
    <name evidence="6" type="ORF">NSK_004422</name>
</gene>
<evidence type="ECO:0000313" key="6">
    <source>
        <dbReference type="EMBL" id="TFJ84437.1"/>
    </source>
</evidence>